<evidence type="ECO:0000313" key="1">
    <source>
        <dbReference type="EMBL" id="KAF7266936.1"/>
    </source>
</evidence>
<accession>A0A834M053</accession>
<dbReference type="Proteomes" id="UP000625711">
    <property type="component" value="Unassembled WGS sequence"/>
</dbReference>
<comment type="caution">
    <text evidence="1">The sequence shown here is derived from an EMBL/GenBank/DDBJ whole genome shotgun (WGS) entry which is preliminary data.</text>
</comment>
<reference evidence="1" key="1">
    <citation type="submission" date="2020-08" db="EMBL/GenBank/DDBJ databases">
        <title>Genome sequencing and assembly of the red palm weevil Rhynchophorus ferrugineus.</title>
        <authorList>
            <person name="Dias G.B."/>
            <person name="Bergman C.M."/>
            <person name="Manee M."/>
        </authorList>
    </citation>
    <scope>NUCLEOTIDE SEQUENCE</scope>
    <source>
        <strain evidence="1">AA-2017</strain>
        <tissue evidence="1">Whole larva</tissue>
    </source>
</reference>
<proteinExistence type="predicted"/>
<gene>
    <name evidence="1" type="ORF">GWI33_019788</name>
</gene>
<name>A0A834M053_RHYFE</name>
<protein>
    <submittedName>
        <fullName evidence="1">Uncharacterized protein</fullName>
    </submittedName>
</protein>
<dbReference type="AlphaFoldDB" id="A0A834M053"/>
<evidence type="ECO:0000313" key="2">
    <source>
        <dbReference type="Proteomes" id="UP000625711"/>
    </source>
</evidence>
<sequence>MFVYSKKTLIKRINSNAPTTPSHSLLLPHSPLLPEAIKLKLLLLQRENNVITYEFESVATSSTHRKTSSHLTTALIEAALTLRDEISHGQILLLLPSNLSRFGNVPDGSNGVSARHATCIASCQRNKTIIPLSEMEPLKIVRSLPKLRTPATMRSKWN</sequence>
<organism evidence="1 2">
    <name type="scientific">Rhynchophorus ferrugineus</name>
    <name type="common">Red palm weevil</name>
    <name type="synonym">Curculio ferrugineus</name>
    <dbReference type="NCBI Taxonomy" id="354439"/>
    <lineage>
        <taxon>Eukaryota</taxon>
        <taxon>Metazoa</taxon>
        <taxon>Ecdysozoa</taxon>
        <taxon>Arthropoda</taxon>
        <taxon>Hexapoda</taxon>
        <taxon>Insecta</taxon>
        <taxon>Pterygota</taxon>
        <taxon>Neoptera</taxon>
        <taxon>Endopterygota</taxon>
        <taxon>Coleoptera</taxon>
        <taxon>Polyphaga</taxon>
        <taxon>Cucujiformia</taxon>
        <taxon>Curculionidae</taxon>
        <taxon>Dryophthorinae</taxon>
        <taxon>Rhynchophorus</taxon>
    </lineage>
</organism>
<keyword evidence="2" id="KW-1185">Reference proteome</keyword>
<dbReference type="EMBL" id="JAACXV010014486">
    <property type="protein sequence ID" value="KAF7266936.1"/>
    <property type="molecule type" value="Genomic_DNA"/>
</dbReference>